<comment type="similarity">
    <text evidence="1">Belongs to the RutC family.</text>
</comment>
<dbReference type="PANTHER" id="PTHR11803:SF58">
    <property type="entry name" value="PROTEIN HMF1-RELATED"/>
    <property type="match status" value="1"/>
</dbReference>
<gene>
    <name evidence="2" type="ordered locus">CKR_1806</name>
</gene>
<dbReference type="Gene3D" id="3.30.1330.40">
    <property type="entry name" value="RutC-like"/>
    <property type="match status" value="1"/>
</dbReference>
<dbReference type="EMBL" id="AP009049">
    <property type="protein sequence ID" value="BAH06857.1"/>
    <property type="molecule type" value="Genomic_DNA"/>
</dbReference>
<reference evidence="3" key="1">
    <citation type="submission" date="2005-09" db="EMBL/GenBank/DDBJ databases">
        <title>Complete genome sequence of Clostridium kluyveri and comparative genomics of Clostridia species.</title>
        <authorList>
            <person name="Inui M."/>
            <person name="Nonaka H."/>
            <person name="Shinoda Y."/>
            <person name="Ikenaga Y."/>
            <person name="Abe M."/>
            <person name="Naito K."/>
            <person name="Vertes A.A."/>
            <person name="Yukawa H."/>
        </authorList>
    </citation>
    <scope>NUCLEOTIDE SEQUENCE [LARGE SCALE GENOMIC DNA]</scope>
    <source>
        <strain evidence="3">NBRC 12016</strain>
    </source>
</reference>
<name>B9E2Y2_CLOK1</name>
<dbReference type="InterPro" id="IPR035959">
    <property type="entry name" value="RutC-like_sf"/>
</dbReference>
<accession>B9E2Y2</accession>
<sequence>MVMKREISIDSCALAQGPYVQGLVYNGMIYASQIGIDKEGNLVEGGIKEQTKQIMENFKLILESEDSSMDKIIQCTIYIVNMEDAPLMNEVYASYFTKPYPSRCCVQAAGMSGGAVVEMSITAAI</sequence>
<dbReference type="AlphaFoldDB" id="B9E2Y2"/>
<dbReference type="FunFam" id="3.30.1330.40:FF:000001">
    <property type="entry name" value="L-PSP family endoribonuclease"/>
    <property type="match status" value="1"/>
</dbReference>
<dbReference type="InterPro" id="IPR019897">
    <property type="entry name" value="RidA_CS"/>
</dbReference>
<dbReference type="Pfam" id="PF01042">
    <property type="entry name" value="Ribonuc_L-PSP"/>
    <property type="match status" value="1"/>
</dbReference>
<organism evidence="2 3">
    <name type="scientific">Clostridium kluyveri (strain NBRC 12016)</name>
    <dbReference type="NCBI Taxonomy" id="583346"/>
    <lineage>
        <taxon>Bacteria</taxon>
        <taxon>Bacillati</taxon>
        <taxon>Bacillota</taxon>
        <taxon>Clostridia</taxon>
        <taxon>Eubacteriales</taxon>
        <taxon>Clostridiaceae</taxon>
        <taxon>Clostridium</taxon>
    </lineage>
</organism>
<dbReference type="PANTHER" id="PTHR11803">
    <property type="entry name" value="2-IMINOBUTANOATE/2-IMINOPROPANOATE DEAMINASE RIDA"/>
    <property type="match status" value="1"/>
</dbReference>
<dbReference type="Proteomes" id="UP000007969">
    <property type="component" value="Chromosome"/>
</dbReference>
<proteinExistence type="inferred from homology"/>
<dbReference type="GO" id="GO:0005829">
    <property type="term" value="C:cytosol"/>
    <property type="evidence" value="ECO:0007669"/>
    <property type="project" value="TreeGrafter"/>
</dbReference>
<dbReference type="PROSITE" id="PS01094">
    <property type="entry name" value="UPF0076"/>
    <property type="match status" value="1"/>
</dbReference>
<dbReference type="InterPro" id="IPR006175">
    <property type="entry name" value="YjgF/YER057c/UK114"/>
</dbReference>
<dbReference type="CDD" id="cd00448">
    <property type="entry name" value="YjgF_YER057c_UK114_family"/>
    <property type="match status" value="1"/>
</dbReference>
<dbReference type="HOGENOM" id="CLU_100715_7_2_9"/>
<dbReference type="KEGG" id="ckr:CKR_1806"/>
<protein>
    <submittedName>
        <fullName evidence="2">Uncharacterized protein</fullName>
    </submittedName>
</protein>
<evidence type="ECO:0000256" key="1">
    <source>
        <dbReference type="ARBA" id="ARBA00010552"/>
    </source>
</evidence>
<evidence type="ECO:0000313" key="3">
    <source>
        <dbReference type="Proteomes" id="UP000007969"/>
    </source>
</evidence>
<dbReference type="SUPFAM" id="SSF55298">
    <property type="entry name" value="YjgF-like"/>
    <property type="match status" value="1"/>
</dbReference>
<dbReference type="GO" id="GO:0019239">
    <property type="term" value="F:deaminase activity"/>
    <property type="evidence" value="ECO:0007669"/>
    <property type="project" value="TreeGrafter"/>
</dbReference>
<evidence type="ECO:0000313" key="2">
    <source>
        <dbReference type="EMBL" id="BAH06857.1"/>
    </source>
</evidence>